<name>A0A9W9TBN8_9EURO</name>
<sequence length="101" mass="11429">MCIESRPSEIQKVYIKALSSITMEIMQKYVKDDGVVGVDDVDRWPVDSDAFGFLAALSTVKSIESLKDQPLVRKKDRLLGELVLLARVVLVTAKMFYSYEK</sequence>
<dbReference type="GeneID" id="83206420"/>
<dbReference type="RefSeq" id="XP_058325684.1">
    <property type="nucleotide sequence ID" value="XM_058479116.1"/>
</dbReference>
<dbReference type="EMBL" id="JAPQKS010000008">
    <property type="protein sequence ID" value="KAJ5216813.1"/>
    <property type="molecule type" value="Genomic_DNA"/>
</dbReference>
<dbReference type="AlphaFoldDB" id="A0A9W9TBN8"/>
<protein>
    <submittedName>
        <fullName evidence="1">Uncharacterized protein</fullName>
    </submittedName>
</protein>
<organism evidence="1 2">
    <name type="scientific">Penicillium chermesinum</name>
    <dbReference type="NCBI Taxonomy" id="63820"/>
    <lineage>
        <taxon>Eukaryota</taxon>
        <taxon>Fungi</taxon>
        <taxon>Dikarya</taxon>
        <taxon>Ascomycota</taxon>
        <taxon>Pezizomycotina</taxon>
        <taxon>Eurotiomycetes</taxon>
        <taxon>Eurotiomycetidae</taxon>
        <taxon>Eurotiales</taxon>
        <taxon>Aspergillaceae</taxon>
        <taxon>Penicillium</taxon>
    </lineage>
</organism>
<evidence type="ECO:0000313" key="1">
    <source>
        <dbReference type="EMBL" id="KAJ5216813.1"/>
    </source>
</evidence>
<comment type="caution">
    <text evidence="1">The sequence shown here is derived from an EMBL/GenBank/DDBJ whole genome shotgun (WGS) entry which is preliminary data.</text>
</comment>
<accession>A0A9W9TBN8</accession>
<evidence type="ECO:0000313" key="2">
    <source>
        <dbReference type="Proteomes" id="UP001150941"/>
    </source>
</evidence>
<keyword evidence="2" id="KW-1185">Reference proteome</keyword>
<gene>
    <name evidence="1" type="ORF">N7468_009821</name>
</gene>
<proteinExistence type="predicted"/>
<reference evidence="1" key="1">
    <citation type="submission" date="2022-11" db="EMBL/GenBank/DDBJ databases">
        <authorList>
            <person name="Petersen C."/>
        </authorList>
    </citation>
    <scope>NUCLEOTIDE SEQUENCE</scope>
    <source>
        <strain evidence="1">IBT 19713</strain>
    </source>
</reference>
<dbReference type="OrthoDB" id="4062651at2759"/>
<dbReference type="Proteomes" id="UP001150941">
    <property type="component" value="Unassembled WGS sequence"/>
</dbReference>
<reference evidence="1" key="2">
    <citation type="journal article" date="2023" name="IMA Fungus">
        <title>Comparative genomic study of the Penicillium genus elucidates a diverse pangenome and 15 lateral gene transfer events.</title>
        <authorList>
            <person name="Petersen C."/>
            <person name="Sorensen T."/>
            <person name="Nielsen M.R."/>
            <person name="Sondergaard T.E."/>
            <person name="Sorensen J.L."/>
            <person name="Fitzpatrick D.A."/>
            <person name="Frisvad J.C."/>
            <person name="Nielsen K.L."/>
        </authorList>
    </citation>
    <scope>NUCLEOTIDE SEQUENCE</scope>
    <source>
        <strain evidence="1">IBT 19713</strain>
    </source>
</reference>